<name>A0A0J9ETB8_AJEDA</name>
<organism evidence="1">
    <name type="scientific">Ajellomyces dermatitidis (strain ATCC 18188 / CBS 674.68)</name>
    <name type="common">Blastomyces dermatitidis</name>
    <dbReference type="NCBI Taxonomy" id="653446"/>
    <lineage>
        <taxon>Eukaryota</taxon>
        <taxon>Fungi</taxon>
        <taxon>Dikarya</taxon>
        <taxon>Ascomycota</taxon>
        <taxon>Pezizomycotina</taxon>
        <taxon>Eurotiomycetes</taxon>
        <taxon>Eurotiomycetidae</taxon>
        <taxon>Onygenales</taxon>
        <taxon>Ajellomycetaceae</taxon>
        <taxon>Blastomyces</taxon>
    </lineage>
</organism>
<evidence type="ECO:0000313" key="1">
    <source>
        <dbReference type="EMBL" id="KMW68415.1"/>
    </source>
</evidence>
<proteinExistence type="predicted"/>
<accession>A0A0J9ETB8</accession>
<sequence>MAALCIPKGRSFSPLVASFLENDSGLKKYGSYHPAVVVISQDTSMLYEPIKKGAVKVHGY</sequence>
<reference evidence="1" key="1">
    <citation type="submission" date="2010-03" db="EMBL/GenBank/DDBJ databases">
        <title>Annotation of Blastomyces dermatitidis strain ATCC 18188.</title>
        <authorList>
            <consortium name="The Broad Institute Genome Sequencing Platform"/>
            <consortium name="Broad Institute Genome Sequencing Center for Infectious Disease."/>
            <person name="Cuomo C."/>
            <person name="Klein B."/>
            <person name="Sullivan T."/>
            <person name="Heitman J."/>
            <person name="Young S."/>
            <person name="Zeng Q."/>
            <person name="Gargeya S."/>
            <person name="Alvarado L."/>
            <person name="Berlin A.M."/>
            <person name="Chapman S.B."/>
            <person name="Chen Z."/>
            <person name="Freedman E."/>
            <person name="Gellesch M."/>
            <person name="Goldberg J."/>
            <person name="Griggs A."/>
            <person name="Gujja S."/>
            <person name="Heilman E."/>
            <person name="Heiman D."/>
            <person name="Howarth C."/>
            <person name="Mehta T."/>
            <person name="Neiman D."/>
            <person name="Pearson M."/>
            <person name="Roberts A."/>
            <person name="Saif S."/>
            <person name="Shea T."/>
            <person name="Shenoy N."/>
            <person name="Sisk P."/>
            <person name="Stolte C."/>
            <person name="Sykes S."/>
            <person name="White J."/>
            <person name="Yandava C."/>
            <person name="Haas B."/>
            <person name="Nusbaum C."/>
            <person name="Birren B."/>
        </authorList>
    </citation>
    <scope>NUCLEOTIDE SEQUENCE</scope>
    <source>
        <strain evidence="1">ATCC 18188</strain>
    </source>
</reference>
<dbReference type="EMBL" id="GG749474">
    <property type="protein sequence ID" value="KMW68415.1"/>
    <property type="molecule type" value="Genomic_DNA"/>
</dbReference>
<dbReference type="Proteomes" id="UP000007802">
    <property type="component" value="Unassembled WGS sequence"/>
</dbReference>
<dbReference type="AlphaFoldDB" id="A0A0J9ETB8"/>
<gene>
    <name evidence="1" type="ORF">BDDG_12806</name>
</gene>
<protein>
    <submittedName>
        <fullName evidence="1">Uncharacterized protein</fullName>
    </submittedName>
</protein>